<dbReference type="Gene3D" id="1.10.1520.10">
    <property type="entry name" value="Ribonuclease III domain"/>
    <property type="match status" value="1"/>
</dbReference>
<keyword evidence="8" id="KW-0812">Transmembrane</keyword>
<proteinExistence type="inferred from homology"/>
<evidence type="ECO:0000256" key="5">
    <source>
        <dbReference type="ARBA" id="ARBA00023163"/>
    </source>
</evidence>
<feature type="compositionally biased region" description="Polar residues" evidence="7">
    <location>
        <begin position="911"/>
        <end position="930"/>
    </location>
</feature>
<dbReference type="GO" id="GO:0003713">
    <property type="term" value="F:transcription coactivator activity"/>
    <property type="evidence" value="ECO:0007669"/>
    <property type="project" value="InterPro"/>
</dbReference>
<comment type="caution">
    <text evidence="10">The sequence shown here is derived from an EMBL/GenBank/DDBJ whole genome shotgun (WGS) entry which is preliminary data.</text>
</comment>
<comment type="similarity">
    <text evidence="2">Belongs to the transcriptional coactivator PC4 family.</text>
</comment>
<organism evidence="10 11">
    <name type="scientific">Symbiodinium necroappetens</name>
    <dbReference type="NCBI Taxonomy" id="1628268"/>
    <lineage>
        <taxon>Eukaryota</taxon>
        <taxon>Sar</taxon>
        <taxon>Alveolata</taxon>
        <taxon>Dinophyceae</taxon>
        <taxon>Suessiales</taxon>
        <taxon>Symbiodiniaceae</taxon>
        <taxon>Symbiodinium</taxon>
    </lineage>
</organism>
<feature type="region of interest" description="Disordered" evidence="7">
    <location>
        <begin position="739"/>
        <end position="765"/>
    </location>
</feature>
<feature type="region of interest" description="Disordered" evidence="7">
    <location>
        <begin position="891"/>
        <end position="947"/>
    </location>
</feature>
<evidence type="ECO:0000256" key="6">
    <source>
        <dbReference type="ARBA" id="ARBA00023242"/>
    </source>
</evidence>
<dbReference type="Pfam" id="PF02229">
    <property type="entry name" value="PC4"/>
    <property type="match status" value="1"/>
</dbReference>
<evidence type="ECO:0000313" key="11">
    <source>
        <dbReference type="Proteomes" id="UP000601435"/>
    </source>
</evidence>
<keyword evidence="6" id="KW-0539">Nucleus</keyword>
<dbReference type="InterPro" id="IPR045125">
    <property type="entry name" value="Sub1/Tcp4-like"/>
</dbReference>
<comment type="subcellular location">
    <subcellularLocation>
        <location evidence="1">Nucleus</location>
    </subcellularLocation>
</comment>
<dbReference type="EMBL" id="CAJNJA010006769">
    <property type="protein sequence ID" value="CAE7215228.1"/>
    <property type="molecule type" value="Genomic_DNA"/>
</dbReference>
<evidence type="ECO:0000256" key="4">
    <source>
        <dbReference type="ARBA" id="ARBA00023125"/>
    </source>
</evidence>
<dbReference type="InterPro" id="IPR003173">
    <property type="entry name" value="PC4_C"/>
</dbReference>
<feature type="region of interest" description="Disordered" evidence="7">
    <location>
        <begin position="372"/>
        <end position="440"/>
    </location>
</feature>
<dbReference type="GO" id="GO:0004525">
    <property type="term" value="F:ribonuclease III activity"/>
    <property type="evidence" value="ECO:0007669"/>
    <property type="project" value="InterPro"/>
</dbReference>
<dbReference type="AlphaFoldDB" id="A0A812K3Q3"/>
<keyword evidence="3" id="KW-0805">Transcription regulation</keyword>
<reference evidence="10" key="1">
    <citation type="submission" date="2021-02" db="EMBL/GenBank/DDBJ databases">
        <authorList>
            <person name="Dougan E. K."/>
            <person name="Rhodes N."/>
            <person name="Thang M."/>
            <person name="Chan C."/>
        </authorList>
    </citation>
    <scope>NUCLEOTIDE SEQUENCE</scope>
</reference>
<gene>
    <name evidence="10" type="primary">fpaA</name>
    <name evidence="10" type="ORF">SNEC2469_LOCUS2431</name>
</gene>
<accession>A0A812K3Q3</accession>
<dbReference type="PANTHER" id="PTHR13215">
    <property type="entry name" value="RNA POLYMERASE II TRANSCRIPTIONAL COACTIVATOR"/>
    <property type="match status" value="1"/>
</dbReference>
<feature type="region of interest" description="Disordered" evidence="7">
    <location>
        <begin position="845"/>
        <end position="868"/>
    </location>
</feature>
<dbReference type="Proteomes" id="UP000601435">
    <property type="component" value="Unassembled WGS sequence"/>
</dbReference>
<keyword evidence="8" id="KW-1133">Transmembrane helix</keyword>
<feature type="non-terminal residue" evidence="10">
    <location>
        <position position="947"/>
    </location>
</feature>
<evidence type="ECO:0000313" key="10">
    <source>
        <dbReference type="EMBL" id="CAE7215228.1"/>
    </source>
</evidence>
<evidence type="ECO:0000256" key="8">
    <source>
        <dbReference type="SAM" id="Phobius"/>
    </source>
</evidence>
<feature type="region of interest" description="Disordered" evidence="7">
    <location>
        <begin position="597"/>
        <end position="633"/>
    </location>
</feature>
<sequence>VDLCEVAEQEQVTASETSLDGFAFALGFDSCLLRWTWGERGPESILKLPLQRLLGASALVSLFFVEEDKKESQHNDSQEIGWKPEEFDNVLRFHHRALGWGGDKHQTDELLYVKVRDGGIDYKAVREPPAVVPNWLPELLGQMDRLTFWELVRTKAPVEPAPGPLKLQKIFDEPQTALQREDFARDVQYMEVVGRSTLLLAAVVAESARDPSQTRESLSSQVEKYLDEARAADLLIKTGLIDLGTRKGIDSTSGVCKMFYAFLGAHRLEGDIFSVPRPWDWFVCSFSLRTSELGSADQRDWRRVPKALGDVFLAVLGAITMDSDYFEAEQLMLEHYQDSEELFQLMKNRGLPAGIPVHDIMSTNGLRQLGKFSTGPVRDVPRGGNSTAAFIVTGSDEGNFEGSEADQKSESLEEDPEESGEDEQKPLEQALHSGPITGSARDIAKLRDDSESCEKGIGEGLPDDVQFDRESISQVEGSGASEQPDFDPVFAPVPGTAACPYSFAKPACPTAGIRVSKEEWDAVCKAVPDIDAALQKDDEKSWNLIADITISITAGAVDLRRYYVDKNDGQSKPGKKGIRLGAVQWPSLKAEMPEITKELDQGGGPPAKKAKSKKPEVPEIPEEAETPEASATSKVKWKHELRKILKGEILEDIGMIVPGRFNTDSWPGRGGLAHIAVTLYRLIGQAETRRGSRPVMLGMCRMYRFYFPLTLAVEDASQHCPGHVDGLKTDGRGSLIQVAQQTRHPGSGHPVPLDPGAEENEQNSSLSKQEQISYFSLRAAAAGIVLDGGEFQPMPIFEEPGAGGGALIVFGVIFLTLVGSLLVVACFEAPLELEDKVTEPELAGASSVRARLRPGPAKGPCNALQRSQRQCQVPAQDRPAEQRAILAPVPEELGSNLSQDNRHVVEETQDHLPSQRQAEQPCAATSQVLTTPAEGPEGPAITPPQAE</sequence>
<protein>
    <submittedName>
        <fullName evidence="10">FpaA protein</fullName>
    </submittedName>
</protein>
<keyword evidence="8" id="KW-0472">Membrane</keyword>
<evidence type="ECO:0000256" key="1">
    <source>
        <dbReference type="ARBA" id="ARBA00004123"/>
    </source>
</evidence>
<evidence type="ECO:0000256" key="3">
    <source>
        <dbReference type="ARBA" id="ARBA00023015"/>
    </source>
</evidence>
<dbReference type="GO" id="GO:0060261">
    <property type="term" value="P:positive regulation of transcription initiation by RNA polymerase II"/>
    <property type="evidence" value="ECO:0007669"/>
    <property type="project" value="InterPro"/>
</dbReference>
<dbReference type="OrthoDB" id="2505440at2759"/>
<feature type="transmembrane region" description="Helical" evidence="8">
    <location>
        <begin position="802"/>
        <end position="827"/>
    </location>
</feature>
<keyword evidence="11" id="KW-1185">Reference proteome</keyword>
<evidence type="ECO:0000259" key="9">
    <source>
        <dbReference type="Pfam" id="PF02229"/>
    </source>
</evidence>
<keyword evidence="4" id="KW-0238">DNA-binding</keyword>
<keyword evidence="5" id="KW-0804">Transcription</keyword>
<evidence type="ECO:0000256" key="2">
    <source>
        <dbReference type="ARBA" id="ARBA00009001"/>
    </source>
</evidence>
<dbReference type="InterPro" id="IPR036389">
    <property type="entry name" value="RNase_III_sf"/>
</dbReference>
<dbReference type="GO" id="GO:0006396">
    <property type="term" value="P:RNA processing"/>
    <property type="evidence" value="ECO:0007669"/>
    <property type="project" value="InterPro"/>
</dbReference>
<evidence type="ECO:0000256" key="7">
    <source>
        <dbReference type="SAM" id="MobiDB-lite"/>
    </source>
</evidence>
<dbReference type="GO" id="GO:0003677">
    <property type="term" value="F:DNA binding"/>
    <property type="evidence" value="ECO:0007669"/>
    <property type="project" value="UniProtKB-KW"/>
</dbReference>
<feature type="compositionally biased region" description="Acidic residues" evidence="7">
    <location>
        <begin position="412"/>
        <end position="421"/>
    </location>
</feature>
<dbReference type="SUPFAM" id="SSF54447">
    <property type="entry name" value="ssDNA-binding transcriptional regulator domain"/>
    <property type="match status" value="1"/>
</dbReference>
<dbReference type="Gene3D" id="2.30.31.10">
    <property type="entry name" value="Transcriptional Coactivator Pc4, Chain A"/>
    <property type="match status" value="1"/>
</dbReference>
<feature type="compositionally biased region" description="Basic and acidic residues" evidence="7">
    <location>
        <begin position="900"/>
        <end position="910"/>
    </location>
</feature>
<dbReference type="SUPFAM" id="SSF69065">
    <property type="entry name" value="RNase III domain-like"/>
    <property type="match status" value="1"/>
</dbReference>
<name>A0A812K3Q3_9DINO</name>
<dbReference type="GO" id="GO:0005634">
    <property type="term" value="C:nucleus"/>
    <property type="evidence" value="ECO:0007669"/>
    <property type="project" value="UniProtKB-SubCell"/>
</dbReference>
<feature type="domain" description="Transcriptional coactivator p15 (PC4) C-terminal" evidence="9">
    <location>
        <begin position="557"/>
        <end position="590"/>
    </location>
</feature>
<dbReference type="InterPro" id="IPR009044">
    <property type="entry name" value="ssDNA-bd_transcriptional_reg"/>
</dbReference>
<feature type="non-terminal residue" evidence="10">
    <location>
        <position position="1"/>
    </location>
</feature>